<evidence type="ECO:0000313" key="6">
    <source>
        <dbReference type="EMBL" id="CAF1471105.1"/>
    </source>
</evidence>
<organism evidence="7 8">
    <name type="scientific">Adineta steineri</name>
    <dbReference type="NCBI Taxonomy" id="433720"/>
    <lineage>
        <taxon>Eukaryota</taxon>
        <taxon>Metazoa</taxon>
        <taxon>Spiralia</taxon>
        <taxon>Gnathifera</taxon>
        <taxon>Rotifera</taxon>
        <taxon>Eurotatoria</taxon>
        <taxon>Bdelloidea</taxon>
        <taxon>Adinetida</taxon>
        <taxon>Adinetidae</taxon>
        <taxon>Adineta</taxon>
    </lineage>
</organism>
<feature type="signal peptide" evidence="5">
    <location>
        <begin position="1"/>
        <end position="25"/>
    </location>
</feature>
<gene>
    <name evidence="6" type="ORF">BJG266_LOCUS41529</name>
    <name evidence="7" type="ORF">QVE165_LOCUS58391</name>
</gene>
<evidence type="ECO:0000256" key="1">
    <source>
        <dbReference type="ARBA" id="ARBA00022737"/>
    </source>
</evidence>
<evidence type="ECO:0000256" key="4">
    <source>
        <dbReference type="SAM" id="Phobius"/>
    </source>
</evidence>
<name>A0A816DD95_9BILA</name>
<dbReference type="InterPro" id="IPR011042">
    <property type="entry name" value="6-blade_b-propeller_TolB-like"/>
</dbReference>
<accession>A0A816DD95</accession>
<dbReference type="PROSITE" id="PS51125">
    <property type="entry name" value="NHL"/>
    <property type="match status" value="1"/>
</dbReference>
<keyword evidence="5" id="KW-0732">Signal</keyword>
<keyword evidence="1" id="KW-0677">Repeat</keyword>
<keyword evidence="4" id="KW-1133">Transmembrane helix</keyword>
<sequence length="580" mass="64264">MLTKEERLLLFIIIFLNFINNECRIIQCYSCSDCATSTLLNISKIQILNDIDQCVKITILTRTFSGQRKQIDRGVSQHYKDYLNTQVSILLFQFTSASNMIKLKCILGFYLLIFINKFQVSQSLLQCYLCADCGDPFDKEYPYTSVVTNQNYGAACIKTVLTVPNGKVVSRGTTFSCTQASTSDIKSQPGNDGIAQAPSTLLGTICERFEKRKSMWIIISIVAIMLIIIIPTSIVLTKKTKINKSTTTKSSITEIITIPKEPTTSSASTTTTTTRTTNTTANSSLSFNQPKFSATPIWDSNGITIANQSIVGRVPMAIFVSKDNTIYVANEDNKTIVIWQEESDNPTKIIHGNFTEPYSLFVTSNGDIYINDGEKNGRVQKWSAETSTFVTVMNVNSTCYGLFIDINNTLYCSMRDHHQVVKRSLNDAVMNSNGIAAGTGSPGSDSNQLDYPWGIFVDVNLDLYVADSTNDRIQLFQSEEANGITVAGSTSRYPTITLNRPSGIILDAEKYLFIVDRGNNRIVGSGLNGFRCLVGCYGQGSQSNQMSVPSSLSFDGFGNMFVVDDRNIRIQKFLLMKDSF</sequence>
<dbReference type="EMBL" id="CAJNOM010002664">
    <property type="protein sequence ID" value="CAF1635779.1"/>
    <property type="molecule type" value="Genomic_DNA"/>
</dbReference>
<feature type="non-terminal residue" evidence="7">
    <location>
        <position position="580"/>
    </location>
</feature>
<keyword evidence="4" id="KW-0472">Membrane</keyword>
<dbReference type="EMBL" id="CAJNOI010002348">
    <property type="protein sequence ID" value="CAF1471105.1"/>
    <property type="molecule type" value="Genomic_DNA"/>
</dbReference>
<evidence type="ECO:0000256" key="3">
    <source>
        <dbReference type="SAM" id="MobiDB-lite"/>
    </source>
</evidence>
<keyword evidence="4" id="KW-0812">Transmembrane</keyword>
<evidence type="ECO:0000256" key="2">
    <source>
        <dbReference type="PROSITE-ProRule" id="PRU00504"/>
    </source>
</evidence>
<evidence type="ECO:0000313" key="8">
    <source>
        <dbReference type="Proteomes" id="UP000663832"/>
    </source>
</evidence>
<dbReference type="SUPFAM" id="SSF101898">
    <property type="entry name" value="NHL repeat"/>
    <property type="match status" value="1"/>
</dbReference>
<reference evidence="7" key="1">
    <citation type="submission" date="2021-02" db="EMBL/GenBank/DDBJ databases">
        <authorList>
            <person name="Nowell W R."/>
        </authorList>
    </citation>
    <scope>NUCLEOTIDE SEQUENCE</scope>
</reference>
<dbReference type="AlphaFoldDB" id="A0A816DD95"/>
<evidence type="ECO:0000313" key="7">
    <source>
        <dbReference type="EMBL" id="CAF1635779.1"/>
    </source>
</evidence>
<dbReference type="InterPro" id="IPR050952">
    <property type="entry name" value="TRIM-NHL_E3_ligases"/>
</dbReference>
<feature type="region of interest" description="Disordered" evidence="3">
    <location>
        <begin position="262"/>
        <end position="284"/>
    </location>
</feature>
<evidence type="ECO:0000256" key="5">
    <source>
        <dbReference type="SAM" id="SignalP"/>
    </source>
</evidence>
<dbReference type="Proteomes" id="UP000663877">
    <property type="component" value="Unassembled WGS sequence"/>
</dbReference>
<dbReference type="PANTHER" id="PTHR24104:SF25">
    <property type="entry name" value="PROTEIN LIN-41"/>
    <property type="match status" value="1"/>
</dbReference>
<keyword evidence="8" id="KW-1185">Reference proteome</keyword>
<feature type="repeat" description="NHL" evidence="2">
    <location>
        <begin position="440"/>
        <end position="479"/>
    </location>
</feature>
<dbReference type="Pfam" id="PF01436">
    <property type="entry name" value="NHL"/>
    <property type="match status" value="1"/>
</dbReference>
<protein>
    <recommendedName>
        <fullName evidence="9">NHL repeat containing protein-like protein</fullName>
    </recommendedName>
</protein>
<comment type="caution">
    <text evidence="7">The sequence shown here is derived from an EMBL/GenBank/DDBJ whole genome shotgun (WGS) entry which is preliminary data.</text>
</comment>
<feature type="transmembrane region" description="Helical" evidence="4">
    <location>
        <begin position="215"/>
        <end position="236"/>
    </location>
</feature>
<dbReference type="GO" id="GO:0008270">
    <property type="term" value="F:zinc ion binding"/>
    <property type="evidence" value="ECO:0007669"/>
    <property type="project" value="UniProtKB-KW"/>
</dbReference>
<proteinExistence type="predicted"/>
<dbReference type="PANTHER" id="PTHR24104">
    <property type="entry name" value="E3 UBIQUITIN-PROTEIN LIGASE NHLRC1-RELATED"/>
    <property type="match status" value="1"/>
</dbReference>
<dbReference type="InterPro" id="IPR001258">
    <property type="entry name" value="NHL_repeat"/>
</dbReference>
<dbReference type="Proteomes" id="UP000663832">
    <property type="component" value="Unassembled WGS sequence"/>
</dbReference>
<dbReference type="CDD" id="cd05819">
    <property type="entry name" value="NHL"/>
    <property type="match status" value="1"/>
</dbReference>
<dbReference type="Gene3D" id="2.120.10.30">
    <property type="entry name" value="TolB, C-terminal domain"/>
    <property type="match status" value="1"/>
</dbReference>
<feature type="chain" id="PRO_5036229902" description="NHL repeat containing protein-like protein" evidence="5">
    <location>
        <begin position="26"/>
        <end position="580"/>
    </location>
</feature>
<dbReference type="OrthoDB" id="342730at2759"/>
<evidence type="ECO:0008006" key="9">
    <source>
        <dbReference type="Google" id="ProtNLM"/>
    </source>
</evidence>